<comment type="caution">
    <text evidence="6">The sequence shown here is derived from an EMBL/GenBank/DDBJ whole genome shotgun (WGS) entry which is preliminary data.</text>
</comment>
<accession>A0A7K0BZR7</accession>
<evidence type="ECO:0000259" key="5">
    <source>
        <dbReference type="PROSITE" id="PS50977"/>
    </source>
</evidence>
<feature type="domain" description="HTH tetR-type" evidence="5">
    <location>
        <begin position="15"/>
        <end position="78"/>
    </location>
</feature>
<evidence type="ECO:0000256" key="4">
    <source>
        <dbReference type="PROSITE-ProRule" id="PRU00335"/>
    </source>
</evidence>
<keyword evidence="1" id="KW-0805">Transcription regulation</keyword>
<dbReference type="RefSeq" id="WP_153536075.1">
    <property type="nucleotide sequence ID" value="NZ_WEGH01000003.1"/>
</dbReference>
<dbReference type="InterPro" id="IPR050109">
    <property type="entry name" value="HTH-type_TetR-like_transc_reg"/>
</dbReference>
<gene>
    <name evidence="6" type="ORF">ACRB68_47720</name>
</gene>
<dbReference type="PANTHER" id="PTHR30055:SF238">
    <property type="entry name" value="MYCOFACTOCIN BIOSYNTHESIS TRANSCRIPTIONAL REGULATOR MFTR-RELATED"/>
    <property type="match status" value="1"/>
</dbReference>
<evidence type="ECO:0000256" key="3">
    <source>
        <dbReference type="ARBA" id="ARBA00023163"/>
    </source>
</evidence>
<dbReference type="Gene3D" id="1.10.10.60">
    <property type="entry name" value="Homeodomain-like"/>
    <property type="match status" value="1"/>
</dbReference>
<dbReference type="Gene3D" id="1.10.357.10">
    <property type="entry name" value="Tetracycline Repressor, domain 2"/>
    <property type="match status" value="1"/>
</dbReference>
<dbReference type="Proteomes" id="UP000487268">
    <property type="component" value="Unassembled WGS sequence"/>
</dbReference>
<evidence type="ECO:0000313" key="6">
    <source>
        <dbReference type="EMBL" id="MQY06677.1"/>
    </source>
</evidence>
<dbReference type="OrthoDB" id="8688418at2"/>
<dbReference type="InterPro" id="IPR041347">
    <property type="entry name" value="MftR_C"/>
</dbReference>
<dbReference type="PANTHER" id="PTHR30055">
    <property type="entry name" value="HTH-TYPE TRANSCRIPTIONAL REGULATOR RUTR"/>
    <property type="match status" value="1"/>
</dbReference>
<keyword evidence="3" id="KW-0804">Transcription</keyword>
<sequence length="195" mass="21191">MNDGEPADLRTRNKQTTREAISTAALRLAIEQGPQGLALVRVRDIAEAAGVSPRTYNNYFASREEAICALETDRARRLGRALRSRPAGEPLGQAIEAAVIEHYTGPEPDKAGLQLMMSEPGLEREVLKAFTAAEEPLAEAIAERTGADPERDLYPQVMAAAIAAAIRTAARHWLGTRTTDSFADILRPALRHVLP</sequence>
<proteinExistence type="predicted"/>
<dbReference type="AlphaFoldDB" id="A0A7K0BZR7"/>
<feature type="DNA-binding region" description="H-T-H motif" evidence="4">
    <location>
        <begin position="41"/>
        <end position="60"/>
    </location>
</feature>
<dbReference type="EMBL" id="WEGH01000003">
    <property type="protein sequence ID" value="MQY06677.1"/>
    <property type="molecule type" value="Genomic_DNA"/>
</dbReference>
<dbReference type="GO" id="GO:0000976">
    <property type="term" value="F:transcription cis-regulatory region binding"/>
    <property type="evidence" value="ECO:0007669"/>
    <property type="project" value="TreeGrafter"/>
</dbReference>
<evidence type="ECO:0000256" key="1">
    <source>
        <dbReference type="ARBA" id="ARBA00023015"/>
    </source>
</evidence>
<dbReference type="InterPro" id="IPR001647">
    <property type="entry name" value="HTH_TetR"/>
</dbReference>
<protein>
    <recommendedName>
        <fullName evidence="5">HTH tetR-type domain-containing protein</fullName>
    </recommendedName>
</protein>
<dbReference type="GO" id="GO:0003700">
    <property type="term" value="F:DNA-binding transcription factor activity"/>
    <property type="evidence" value="ECO:0007669"/>
    <property type="project" value="TreeGrafter"/>
</dbReference>
<organism evidence="6 7">
    <name type="scientific">Actinomadura macrotermitis</name>
    <dbReference type="NCBI Taxonomy" id="2585200"/>
    <lineage>
        <taxon>Bacteria</taxon>
        <taxon>Bacillati</taxon>
        <taxon>Actinomycetota</taxon>
        <taxon>Actinomycetes</taxon>
        <taxon>Streptosporangiales</taxon>
        <taxon>Thermomonosporaceae</taxon>
        <taxon>Actinomadura</taxon>
    </lineage>
</organism>
<name>A0A7K0BZR7_9ACTN</name>
<dbReference type="PROSITE" id="PS50977">
    <property type="entry name" value="HTH_TETR_2"/>
    <property type="match status" value="1"/>
</dbReference>
<dbReference type="InterPro" id="IPR009057">
    <property type="entry name" value="Homeodomain-like_sf"/>
</dbReference>
<evidence type="ECO:0000313" key="7">
    <source>
        <dbReference type="Proteomes" id="UP000487268"/>
    </source>
</evidence>
<keyword evidence="2 4" id="KW-0238">DNA-binding</keyword>
<dbReference type="Pfam" id="PF00440">
    <property type="entry name" value="TetR_N"/>
    <property type="match status" value="1"/>
</dbReference>
<dbReference type="SUPFAM" id="SSF46689">
    <property type="entry name" value="Homeodomain-like"/>
    <property type="match status" value="1"/>
</dbReference>
<evidence type="ECO:0000256" key="2">
    <source>
        <dbReference type="ARBA" id="ARBA00023125"/>
    </source>
</evidence>
<dbReference type="Pfam" id="PF17754">
    <property type="entry name" value="TetR_C_14"/>
    <property type="match status" value="1"/>
</dbReference>
<reference evidence="6 7" key="1">
    <citation type="submission" date="2019-10" db="EMBL/GenBank/DDBJ databases">
        <title>Actinomadura rubteroloni sp. nov. and Actinomadura macrotermitis sp. nov., isolated from the gut of fungus growing-termite Macrotermes natalensis.</title>
        <authorList>
            <person name="Benndorf R."/>
            <person name="Martin K."/>
            <person name="Kuefner M."/>
            <person name="De Beer W."/>
            <person name="Kaster A.-K."/>
            <person name="Vollmers J."/>
            <person name="Poulsen M."/>
            <person name="Beemelmanns C."/>
        </authorList>
    </citation>
    <scope>NUCLEOTIDE SEQUENCE [LARGE SCALE GENOMIC DNA]</scope>
    <source>
        <strain evidence="6 7">RB68</strain>
    </source>
</reference>
<keyword evidence="7" id="KW-1185">Reference proteome</keyword>